<dbReference type="InterPro" id="IPR036770">
    <property type="entry name" value="Ankyrin_rpt-contain_sf"/>
</dbReference>
<protein>
    <submittedName>
        <fullName evidence="2">Aste57867_21160 protein</fullName>
    </submittedName>
</protein>
<sequence length="466" mass="52657">MRPSSPIMAVLRSVDMFGTICGFQLGLWEDALRFRRLVCPALDNMYPYGDLSIWRLDCPKYTSSYNMLDRYDALAALLLPWVDLHGVSRIVRLMDALPHMKTIWIHVAIYSNWQYVVQVLHDTYGLRPVNDDLFEVAVAGGHVAMVEFLTRLGLSITKLGPAHRAAHLTRTDMLVFLWHRRAFAAGDAYILLELSRHGQVDALRWLYQEWAPLMDEGGRAGLVTWMLRFASKWGQVSVAKWLAECSDSHTSLSPSLALLDEMVQRDLYYQCFRHALWNGYVAMLEWLVDDGRMLADDIQVILARDGLMAMEKAARDGSEPMAALLLALGMALPVEVLFVAATHGHLNMVTFLLRVAMPRMDVRTRGDFVVRMVQLTTSDDHTTMLHSVYDTWVSLVDGDDVEAARVQQECLADAAALWGNHALRVLRSKGLVMLEEEASNESWQLKATAAPTTRLEPVVHSFANWV</sequence>
<dbReference type="EMBL" id="CAADRA010006984">
    <property type="protein sequence ID" value="VFT97834.1"/>
    <property type="molecule type" value="Genomic_DNA"/>
</dbReference>
<proteinExistence type="predicted"/>
<evidence type="ECO:0000313" key="3">
    <source>
        <dbReference type="Proteomes" id="UP000332933"/>
    </source>
</evidence>
<name>A0A485LGV9_9STRA</name>
<organism evidence="2 3">
    <name type="scientific">Aphanomyces stellatus</name>
    <dbReference type="NCBI Taxonomy" id="120398"/>
    <lineage>
        <taxon>Eukaryota</taxon>
        <taxon>Sar</taxon>
        <taxon>Stramenopiles</taxon>
        <taxon>Oomycota</taxon>
        <taxon>Saprolegniomycetes</taxon>
        <taxon>Saprolegniales</taxon>
        <taxon>Verrucalvaceae</taxon>
        <taxon>Aphanomyces</taxon>
    </lineage>
</organism>
<dbReference type="PANTHER" id="PTHR46586:SF3">
    <property type="entry name" value="ANKYRIN REPEAT-CONTAINING PROTEIN"/>
    <property type="match status" value="1"/>
</dbReference>
<evidence type="ECO:0000313" key="2">
    <source>
        <dbReference type="EMBL" id="VFT97834.1"/>
    </source>
</evidence>
<dbReference type="Proteomes" id="UP000332933">
    <property type="component" value="Unassembled WGS sequence"/>
</dbReference>
<reference evidence="2 3" key="1">
    <citation type="submission" date="2019-03" db="EMBL/GenBank/DDBJ databases">
        <authorList>
            <person name="Gaulin E."/>
            <person name="Dumas B."/>
        </authorList>
    </citation>
    <scope>NUCLEOTIDE SEQUENCE [LARGE SCALE GENOMIC DNA]</scope>
    <source>
        <strain evidence="2">CBS 568.67</strain>
    </source>
</reference>
<evidence type="ECO:0000313" key="1">
    <source>
        <dbReference type="EMBL" id="KAF0687079.1"/>
    </source>
</evidence>
<dbReference type="AlphaFoldDB" id="A0A485LGV9"/>
<keyword evidence="3" id="KW-1185">Reference proteome</keyword>
<dbReference type="SUPFAM" id="SSF48403">
    <property type="entry name" value="Ankyrin repeat"/>
    <property type="match status" value="1"/>
</dbReference>
<accession>A0A485LGV9</accession>
<reference evidence="1" key="2">
    <citation type="submission" date="2019-06" db="EMBL/GenBank/DDBJ databases">
        <title>Genomics analysis of Aphanomyces spp. identifies a new class of oomycete effector associated with host adaptation.</title>
        <authorList>
            <person name="Gaulin E."/>
        </authorList>
    </citation>
    <scope>NUCLEOTIDE SEQUENCE</scope>
    <source>
        <strain evidence="1">CBS 578.67</strain>
    </source>
</reference>
<dbReference type="Gene3D" id="1.25.40.20">
    <property type="entry name" value="Ankyrin repeat-containing domain"/>
    <property type="match status" value="1"/>
</dbReference>
<dbReference type="EMBL" id="VJMH01006958">
    <property type="protein sequence ID" value="KAF0687079.1"/>
    <property type="molecule type" value="Genomic_DNA"/>
</dbReference>
<dbReference type="InterPro" id="IPR052050">
    <property type="entry name" value="SecEffector_AnkRepeat"/>
</dbReference>
<dbReference type="PANTHER" id="PTHR46586">
    <property type="entry name" value="ANKYRIN REPEAT-CONTAINING PROTEIN"/>
    <property type="match status" value="1"/>
</dbReference>
<gene>
    <name evidence="2" type="primary">Aste57867_21160</name>
    <name evidence="1" type="ORF">As57867_021092</name>
    <name evidence="2" type="ORF">ASTE57867_21160</name>
</gene>